<keyword evidence="3" id="KW-1185">Reference proteome</keyword>
<evidence type="ECO:0000256" key="1">
    <source>
        <dbReference type="SAM" id="MobiDB-lite"/>
    </source>
</evidence>
<dbReference type="AlphaFoldDB" id="A0A9P5LM48"/>
<dbReference type="EMBL" id="JAANBB010000005">
    <property type="protein sequence ID" value="KAF7557437.1"/>
    <property type="molecule type" value="Genomic_DNA"/>
</dbReference>
<reference evidence="2" key="1">
    <citation type="submission" date="2020-03" db="EMBL/GenBank/DDBJ databases">
        <title>Draft Genome Sequence of Cylindrodendrum hubeiense.</title>
        <authorList>
            <person name="Buettner E."/>
            <person name="Kellner H."/>
        </authorList>
    </citation>
    <scope>NUCLEOTIDE SEQUENCE</scope>
    <source>
        <strain evidence="2">IHI 201604</strain>
    </source>
</reference>
<feature type="region of interest" description="Disordered" evidence="1">
    <location>
        <begin position="1"/>
        <end position="20"/>
    </location>
</feature>
<dbReference type="Proteomes" id="UP000722485">
    <property type="component" value="Unassembled WGS sequence"/>
</dbReference>
<protein>
    <submittedName>
        <fullName evidence="2">Uncharacterized protein</fullName>
    </submittedName>
</protein>
<evidence type="ECO:0000313" key="3">
    <source>
        <dbReference type="Proteomes" id="UP000722485"/>
    </source>
</evidence>
<accession>A0A9P5LM48</accession>
<evidence type="ECO:0000313" key="2">
    <source>
        <dbReference type="EMBL" id="KAF7557437.1"/>
    </source>
</evidence>
<comment type="caution">
    <text evidence="2">The sequence shown here is derived from an EMBL/GenBank/DDBJ whole genome shotgun (WGS) entry which is preliminary data.</text>
</comment>
<name>A0A9P5LM48_9HYPO</name>
<dbReference type="OrthoDB" id="5104984at2759"/>
<sequence>MNNSRTGTLVSTSTTSSTRSSKTRVLVFELDTDLRRSSTLEDLDKEEYNERYQYNIQRGQRYVNVDIPSSRNSSEAGAHVAKVQIPIHAWVGRMFGSYKEMLAVSAT</sequence>
<proteinExistence type="predicted"/>
<gene>
    <name evidence="2" type="ORF">G7Z17_g701</name>
</gene>
<organism evidence="2 3">
    <name type="scientific">Cylindrodendrum hubeiense</name>
    <dbReference type="NCBI Taxonomy" id="595255"/>
    <lineage>
        <taxon>Eukaryota</taxon>
        <taxon>Fungi</taxon>
        <taxon>Dikarya</taxon>
        <taxon>Ascomycota</taxon>
        <taxon>Pezizomycotina</taxon>
        <taxon>Sordariomycetes</taxon>
        <taxon>Hypocreomycetidae</taxon>
        <taxon>Hypocreales</taxon>
        <taxon>Nectriaceae</taxon>
        <taxon>Cylindrodendrum</taxon>
    </lineage>
</organism>